<dbReference type="EMBL" id="KQ971312">
    <property type="protein sequence ID" value="EEZ97959.1"/>
    <property type="molecule type" value="Genomic_DNA"/>
</dbReference>
<dbReference type="PANTHER" id="PTHR16151">
    <property type="entry name" value="HAUS AUGMIN-LIKE COMPLEX SUBUNIT 6"/>
    <property type="match status" value="1"/>
</dbReference>
<feature type="coiled-coil region" evidence="1">
    <location>
        <begin position="304"/>
        <end position="338"/>
    </location>
</feature>
<organism evidence="3 4">
    <name type="scientific">Tribolium castaneum</name>
    <name type="common">Red flour beetle</name>
    <dbReference type="NCBI Taxonomy" id="7070"/>
    <lineage>
        <taxon>Eukaryota</taxon>
        <taxon>Metazoa</taxon>
        <taxon>Ecdysozoa</taxon>
        <taxon>Arthropoda</taxon>
        <taxon>Hexapoda</taxon>
        <taxon>Insecta</taxon>
        <taxon>Pterygota</taxon>
        <taxon>Neoptera</taxon>
        <taxon>Endopterygota</taxon>
        <taxon>Coleoptera</taxon>
        <taxon>Polyphaga</taxon>
        <taxon>Cucujiformia</taxon>
        <taxon>Tenebrionidae</taxon>
        <taxon>Tenebrionidae incertae sedis</taxon>
        <taxon>Tribolium</taxon>
    </lineage>
</organism>
<dbReference type="Pfam" id="PF14661">
    <property type="entry name" value="HAUS6_N"/>
    <property type="match status" value="1"/>
</dbReference>
<dbReference type="HOGENOM" id="CLU_814650_0_0_1"/>
<dbReference type="InterPro" id="IPR028163">
    <property type="entry name" value="HAUS_6_N"/>
</dbReference>
<gene>
    <name evidence="3" type="primary">AUGUSTUS-3.0.2_00350</name>
    <name evidence="3" type="ORF">TcasGA2_TC000350</name>
</gene>
<keyword evidence="4" id="KW-1185">Reference proteome</keyword>
<feature type="domain" description="HAUS augmin-like complex subunit 6 N-terminal" evidence="2">
    <location>
        <begin position="20"/>
        <end position="247"/>
    </location>
</feature>
<dbReference type="GO" id="GO:0051225">
    <property type="term" value="P:spindle assembly"/>
    <property type="evidence" value="ECO:0007669"/>
    <property type="project" value="InterPro"/>
</dbReference>
<dbReference type="PANTHER" id="PTHR16151:SF2">
    <property type="entry name" value="HAUS AUGMIN-LIKE COMPLEX SUBUNIT 6"/>
    <property type="match status" value="1"/>
</dbReference>
<evidence type="ECO:0000313" key="4">
    <source>
        <dbReference type="Proteomes" id="UP000007266"/>
    </source>
</evidence>
<dbReference type="eggNOG" id="ENOG502QV4W">
    <property type="taxonomic scope" value="Eukaryota"/>
</dbReference>
<keyword evidence="1" id="KW-0175">Coiled coil</keyword>
<reference evidence="3 4" key="1">
    <citation type="journal article" date="2008" name="Nature">
        <title>The genome of the model beetle and pest Tribolium castaneum.</title>
        <authorList>
            <consortium name="Tribolium Genome Sequencing Consortium"/>
            <person name="Richards S."/>
            <person name="Gibbs R.A."/>
            <person name="Weinstock G.M."/>
            <person name="Brown S.J."/>
            <person name="Denell R."/>
            <person name="Beeman R.W."/>
            <person name="Gibbs R."/>
            <person name="Beeman R.W."/>
            <person name="Brown S.J."/>
            <person name="Bucher G."/>
            <person name="Friedrich M."/>
            <person name="Grimmelikhuijzen C.J."/>
            <person name="Klingler M."/>
            <person name="Lorenzen M."/>
            <person name="Richards S."/>
            <person name="Roth S."/>
            <person name="Schroder R."/>
            <person name="Tautz D."/>
            <person name="Zdobnov E.M."/>
            <person name="Muzny D."/>
            <person name="Gibbs R.A."/>
            <person name="Weinstock G.M."/>
            <person name="Attaway T."/>
            <person name="Bell S."/>
            <person name="Buhay C.J."/>
            <person name="Chandrabose M.N."/>
            <person name="Chavez D."/>
            <person name="Clerk-Blankenburg K.P."/>
            <person name="Cree A."/>
            <person name="Dao M."/>
            <person name="Davis C."/>
            <person name="Chacko J."/>
            <person name="Dinh H."/>
            <person name="Dugan-Rocha S."/>
            <person name="Fowler G."/>
            <person name="Garner T.T."/>
            <person name="Garnes J."/>
            <person name="Gnirke A."/>
            <person name="Hawes A."/>
            <person name="Hernandez J."/>
            <person name="Hines S."/>
            <person name="Holder M."/>
            <person name="Hume J."/>
            <person name="Jhangiani S.N."/>
            <person name="Joshi V."/>
            <person name="Khan Z.M."/>
            <person name="Jackson L."/>
            <person name="Kovar C."/>
            <person name="Kowis A."/>
            <person name="Lee S."/>
            <person name="Lewis L.R."/>
            <person name="Margolis J."/>
            <person name="Morgan M."/>
            <person name="Nazareth L.V."/>
            <person name="Nguyen N."/>
            <person name="Okwuonu G."/>
            <person name="Parker D."/>
            <person name="Richards S."/>
            <person name="Ruiz S.J."/>
            <person name="Santibanez J."/>
            <person name="Savard J."/>
            <person name="Scherer S.E."/>
            <person name="Schneider B."/>
            <person name="Sodergren E."/>
            <person name="Tautz D."/>
            <person name="Vattahil S."/>
            <person name="Villasana D."/>
            <person name="White C.S."/>
            <person name="Wright R."/>
            <person name="Park Y."/>
            <person name="Beeman R.W."/>
            <person name="Lord J."/>
            <person name="Oppert B."/>
            <person name="Lorenzen M."/>
            <person name="Brown S."/>
            <person name="Wang L."/>
            <person name="Savard J."/>
            <person name="Tautz D."/>
            <person name="Richards S."/>
            <person name="Weinstock G."/>
            <person name="Gibbs R.A."/>
            <person name="Liu Y."/>
            <person name="Worley K."/>
            <person name="Weinstock G."/>
            <person name="Elsik C.G."/>
            <person name="Reese J.T."/>
            <person name="Elhaik E."/>
            <person name="Landan G."/>
            <person name="Graur D."/>
            <person name="Arensburger P."/>
            <person name="Atkinson P."/>
            <person name="Beeman R.W."/>
            <person name="Beidler J."/>
            <person name="Brown S.J."/>
            <person name="Demuth J.P."/>
            <person name="Drury D.W."/>
            <person name="Du Y.Z."/>
            <person name="Fujiwara H."/>
            <person name="Lorenzen M."/>
            <person name="Maselli V."/>
            <person name="Osanai M."/>
            <person name="Park Y."/>
            <person name="Robertson H.M."/>
            <person name="Tu Z."/>
            <person name="Wang J.J."/>
            <person name="Wang S."/>
            <person name="Richards S."/>
            <person name="Song H."/>
            <person name="Zhang L."/>
            <person name="Sodergren E."/>
            <person name="Werner D."/>
            <person name="Stanke M."/>
            <person name="Morgenstern B."/>
            <person name="Solovyev V."/>
            <person name="Kosarev P."/>
            <person name="Brown G."/>
            <person name="Chen H.C."/>
            <person name="Ermolaeva O."/>
            <person name="Hlavina W."/>
            <person name="Kapustin Y."/>
            <person name="Kiryutin B."/>
            <person name="Kitts P."/>
            <person name="Maglott D."/>
            <person name="Pruitt K."/>
            <person name="Sapojnikov V."/>
            <person name="Souvorov A."/>
            <person name="Mackey A.J."/>
            <person name="Waterhouse R.M."/>
            <person name="Wyder S."/>
            <person name="Zdobnov E.M."/>
            <person name="Zdobnov E.M."/>
            <person name="Wyder S."/>
            <person name="Kriventseva E.V."/>
            <person name="Kadowaki T."/>
            <person name="Bork P."/>
            <person name="Aranda M."/>
            <person name="Bao R."/>
            <person name="Beermann A."/>
            <person name="Berns N."/>
            <person name="Bolognesi R."/>
            <person name="Bonneton F."/>
            <person name="Bopp D."/>
            <person name="Brown S.J."/>
            <person name="Bucher G."/>
            <person name="Butts T."/>
            <person name="Chaumot A."/>
            <person name="Denell R.E."/>
            <person name="Ferrier D.E."/>
            <person name="Friedrich M."/>
            <person name="Gordon C.M."/>
            <person name="Jindra M."/>
            <person name="Klingler M."/>
            <person name="Lan Q."/>
            <person name="Lattorff H.M."/>
            <person name="Laudet V."/>
            <person name="von Levetsow C."/>
            <person name="Liu Z."/>
            <person name="Lutz R."/>
            <person name="Lynch J.A."/>
            <person name="da Fonseca R.N."/>
            <person name="Posnien N."/>
            <person name="Reuter R."/>
            <person name="Roth S."/>
            <person name="Savard J."/>
            <person name="Schinko J.B."/>
            <person name="Schmitt C."/>
            <person name="Schoppmeier M."/>
            <person name="Schroder R."/>
            <person name="Shippy T.D."/>
            <person name="Simonnet F."/>
            <person name="Marques-Souza H."/>
            <person name="Tautz D."/>
            <person name="Tomoyasu Y."/>
            <person name="Trauner J."/>
            <person name="Van der Zee M."/>
            <person name="Vervoort M."/>
            <person name="Wittkopp N."/>
            <person name="Wimmer E.A."/>
            <person name="Yang X."/>
            <person name="Jones A.K."/>
            <person name="Sattelle D.B."/>
            <person name="Ebert P.R."/>
            <person name="Nelson D."/>
            <person name="Scott J.G."/>
            <person name="Beeman R.W."/>
            <person name="Muthukrishnan S."/>
            <person name="Kramer K.J."/>
            <person name="Arakane Y."/>
            <person name="Beeman R.W."/>
            <person name="Zhu Q."/>
            <person name="Hogenkamp D."/>
            <person name="Dixit R."/>
            <person name="Oppert B."/>
            <person name="Jiang H."/>
            <person name="Zou Z."/>
            <person name="Marshall J."/>
            <person name="Elpidina E."/>
            <person name="Vinokurov K."/>
            <person name="Oppert C."/>
            <person name="Zou Z."/>
            <person name="Evans J."/>
            <person name="Lu Z."/>
            <person name="Zhao P."/>
            <person name="Sumathipala N."/>
            <person name="Altincicek B."/>
            <person name="Vilcinskas A."/>
            <person name="Williams M."/>
            <person name="Hultmark D."/>
            <person name="Hetru C."/>
            <person name="Jiang H."/>
            <person name="Grimmelikhuijzen C.J."/>
            <person name="Hauser F."/>
            <person name="Cazzamali G."/>
            <person name="Williamson M."/>
            <person name="Park Y."/>
            <person name="Li B."/>
            <person name="Tanaka Y."/>
            <person name="Predel R."/>
            <person name="Neupert S."/>
            <person name="Schachtner J."/>
            <person name="Verleyen P."/>
            <person name="Raible F."/>
            <person name="Bork P."/>
            <person name="Friedrich M."/>
            <person name="Walden K.K."/>
            <person name="Robertson H.M."/>
            <person name="Angeli S."/>
            <person name="Foret S."/>
            <person name="Bucher G."/>
            <person name="Schuetz S."/>
            <person name="Maleszka R."/>
            <person name="Wimmer E.A."/>
            <person name="Beeman R.W."/>
            <person name="Lorenzen M."/>
            <person name="Tomoyasu Y."/>
            <person name="Miller S.C."/>
            <person name="Grossmann D."/>
            <person name="Bucher G."/>
        </authorList>
    </citation>
    <scope>NUCLEOTIDE SEQUENCE [LARGE SCALE GENOMIC DNA]</scope>
    <source>
        <strain evidence="3 4">Georgia GA2</strain>
    </source>
</reference>
<dbReference type="STRING" id="7070.D6WAS3"/>
<evidence type="ECO:0000256" key="1">
    <source>
        <dbReference type="SAM" id="Coils"/>
    </source>
</evidence>
<name>D6WAS3_TRICA</name>
<dbReference type="AlphaFoldDB" id="D6WAS3"/>
<evidence type="ECO:0000313" key="3">
    <source>
        <dbReference type="EMBL" id="EEZ97959.1"/>
    </source>
</evidence>
<dbReference type="Proteomes" id="UP000007266">
    <property type="component" value="Linkage group 2"/>
</dbReference>
<protein>
    <recommendedName>
        <fullName evidence="2">HAUS augmin-like complex subunit 6 N-terminal domain-containing protein</fullName>
    </recommendedName>
</protein>
<dbReference type="PhylomeDB" id="D6WAS3"/>
<evidence type="ECO:0000259" key="2">
    <source>
        <dbReference type="Pfam" id="PF14661"/>
    </source>
</evidence>
<dbReference type="InterPro" id="IPR026797">
    <property type="entry name" value="HAUS_6"/>
</dbReference>
<reference evidence="3 4" key="2">
    <citation type="journal article" date="2010" name="Nucleic Acids Res.">
        <title>BeetleBase in 2010: revisions to provide comprehensive genomic information for Tribolium castaneum.</title>
        <authorList>
            <person name="Kim H.S."/>
            <person name="Murphy T."/>
            <person name="Xia J."/>
            <person name="Caragea D."/>
            <person name="Park Y."/>
            <person name="Beeman R.W."/>
            <person name="Lorenzen M.D."/>
            <person name="Butcher S."/>
            <person name="Manak J.R."/>
            <person name="Brown S.J."/>
        </authorList>
    </citation>
    <scope>GENOME REANNOTATION</scope>
    <source>
        <strain evidence="3 4">Georgia GA2</strain>
    </source>
</reference>
<dbReference type="OMA" id="MCERANE"/>
<feature type="coiled-coil region" evidence="1">
    <location>
        <begin position="202"/>
        <end position="253"/>
    </location>
</feature>
<proteinExistence type="predicted"/>
<dbReference type="KEGG" id="tca:103315197"/>
<accession>D6WAS3</accession>
<dbReference type="GO" id="GO:0070652">
    <property type="term" value="C:HAUS complex"/>
    <property type="evidence" value="ECO:0007669"/>
    <property type="project" value="InterPro"/>
</dbReference>
<sequence>MASFSVINLQGYEAIIHEKLFANIKQLTYVYPPTQDFHEVFREDMFKKNNKAAFQQVTNYLFNVLSPELTREKLKSWPPYDTKGEREFRQEVVAFVDYLNENYKAANIPKLMPSLFVSPGGIKVAKFMFKLSTFVLHEHLKKNMKEGKLLSPIRPCKNPAVNAIIIENLNRTTSVIKKRTSETATNFHKFSAEAFAEAQRIVEQVERIKRQEMAEVTKALDEEKKKNLESIDLEKLQGKMAQMENIKSMCERANELLDVIMNDNQLELDKENTPDLDLLQLFNDLNEFLEKERFQIPTLLQEDMKDMVQRLSELTENYKQLIINMEHDKKELEKLAENSVI</sequence>
<dbReference type="OrthoDB" id="5575722at2759"/>